<keyword evidence="2" id="KW-1185">Reference proteome</keyword>
<accession>A0A437JRY9</accession>
<name>A0A437JRY9_9BURK</name>
<dbReference type="EMBL" id="SACT01000007">
    <property type="protein sequence ID" value="RVT49711.1"/>
    <property type="molecule type" value="Genomic_DNA"/>
</dbReference>
<gene>
    <name evidence="1" type="ORF">ENE75_18890</name>
</gene>
<dbReference type="InterPro" id="IPR028994">
    <property type="entry name" value="Integrin_alpha_N"/>
</dbReference>
<evidence type="ECO:0000313" key="2">
    <source>
        <dbReference type="Proteomes" id="UP000288178"/>
    </source>
</evidence>
<dbReference type="Proteomes" id="UP000288178">
    <property type="component" value="Unassembled WGS sequence"/>
</dbReference>
<proteinExistence type="predicted"/>
<dbReference type="OrthoDB" id="58662at2"/>
<comment type="caution">
    <text evidence="1">The sequence shown here is derived from an EMBL/GenBank/DDBJ whole genome shotgun (WGS) entry which is preliminary data.</text>
</comment>
<sequence>MAQAEQIVDARYAEPVTRYGHFALGRPHEYARVVARTDAGRELALVLPEHEVFEDLTPRLVRLTPGAPVQLLAILSARHSGARLALLGLVGGRLAVVAESAPIGTPNRWLNPVGVADLDGDGMAEIAAVTTPHIGGVLRIYRRDGARLMELDAQRGFSNHVYGQEQLGLSAPARLAGRMQLLVPDQPRTTVRVMALVDGRLTETARCTLPMPVDGPAELAACADRLGATR</sequence>
<reference evidence="1 2" key="1">
    <citation type="submission" date="2019-01" db="EMBL/GenBank/DDBJ databases">
        <authorList>
            <person name="Chen W.-M."/>
        </authorList>
    </citation>
    <scope>NUCLEOTIDE SEQUENCE [LARGE SCALE GENOMIC DNA]</scope>
    <source>
        <strain evidence="1 2">ICH-3</strain>
    </source>
</reference>
<evidence type="ECO:0000313" key="1">
    <source>
        <dbReference type="EMBL" id="RVT49711.1"/>
    </source>
</evidence>
<dbReference type="SUPFAM" id="SSF69318">
    <property type="entry name" value="Integrin alpha N-terminal domain"/>
    <property type="match status" value="1"/>
</dbReference>
<dbReference type="AlphaFoldDB" id="A0A437JRY9"/>
<organism evidence="1 2">
    <name type="scientific">Rubrivivax albus</name>
    <dbReference type="NCBI Taxonomy" id="2499835"/>
    <lineage>
        <taxon>Bacteria</taxon>
        <taxon>Pseudomonadati</taxon>
        <taxon>Pseudomonadota</taxon>
        <taxon>Betaproteobacteria</taxon>
        <taxon>Burkholderiales</taxon>
        <taxon>Sphaerotilaceae</taxon>
        <taxon>Rubrivivax</taxon>
    </lineage>
</organism>
<protein>
    <submittedName>
        <fullName evidence="1">VCBS repeat-containing protein</fullName>
    </submittedName>
</protein>